<evidence type="ECO:0000256" key="1">
    <source>
        <dbReference type="SAM" id="MobiDB-lite"/>
    </source>
</evidence>
<reference evidence="2 3" key="1">
    <citation type="submission" date="2023-02" db="EMBL/GenBank/DDBJ databases">
        <title>LHISI_Scaffold_Assembly.</title>
        <authorList>
            <person name="Stuart O.P."/>
            <person name="Cleave R."/>
            <person name="Magrath M.J.L."/>
            <person name="Mikheyev A.S."/>
        </authorList>
    </citation>
    <scope>NUCLEOTIDE SEQUENCE [LARGE SCALE GENOMIC DNA]</scope>
    <source>
        <strain evidence="2">Daus_M_001</strain>
        <tissue evidence="2">Leg muscle</tissue>
    </source>
</reference>
<dbReference type="EMBL" id="JARBHB010000008">
    <property type="protein sequence ID" value="KAJ8877523.1"/>
    <property type="molecule type" value="Genomic_DNA"/>
</dbReference>
<protein>
    <submittedName>
        <fullName evidence="2">Uncharacterized protein</fullName>
    </submittedName>
</protein>
<sequence>MCERAPAPRVPAPHLGSRVVVQAEAVRLPEAAAILPRAHRQERERVTSDDGTPVKSPLNASTCKALKQRATMGIMMVASHQGDPGSSPGRATPGFSQMAIVPEDITCRRVFSGIARFTRPCITALFHSHLISLSPALKTSFYGTFPTRQAVVQQVGLPELTCERHSAILLSCDAGVRNTRHHGTFVFLRSPPTCSYFPRLRSRSAAATKATQGLALSLDVRYWRDAMGGCSCTPCTPLRAPTRETAAGGRRSSRAPSGGKHLIAGANQLGAYFTGGREK</sequence>
<dbReference type="Proteomes" id="UP001159363">
    <property type="component" value="Chromosome 7"/>
</dbReference>
<name>A0ABQ9GZX1_9NEOP</name>
<comment type="caution">
    <text evidence="2">The sequence shown here is derived from an EMBL/GenBank/DDBJ whole genome shotgun (WGS) entry which is preliminary data.</text>
</comment>
<evidence type="ECO:0000313" key="3">
    <source>
        <dbReference type="Proteomes" id="UP001159363"/>
    </source>
</evidence>
<feature type="region of interest" description="Disordered" evidence="1">
    <location>
        <begin position="37"/>
        <end position="58"/>
    </location>
</feature>
<feature type="compositionally biased region" description="Low complexity" evidence="1">
    <location>
        <begin position="246"/>
        <end position="259"/>
    </location>
</feature>
<accession>A0ABQ9GZX1</accession>
<feature type="region of interest" description="Disordered" evidence="1">
    <location>
        <begin position="242"/>
        <end position="262"/>
    </location>
</feature>
<gene>
    <name evidence="2" type="ORF">PR048_021978</name>
</gene>
<organism evidence="2 3">
    <name type="scientific">Dryococelus australis</name>
    <dbReference type="NCBI Taxonomy" id="614101"/>
    <lineage>
        <taxon>Eukaryota</taxon>
        <taxon>Metazoa</taxon>
        <taxon>Ecdysozoa</taxon>
        <taxon>Arthropoda</taxon>
        <taxon>Hexapoda</taxon>
        <taxon>Insecta</taxon>
        <taxon>Pterygota</taxon>
        <taxon>Neoptera</taxon>
        <taxon>Polyneoptera</taxon>
        <taxon>Phasmatodea</taxon>
        <taxon>Verophasmatodea</taxon>
        <taxon>Anareolatae</taxon>
        <taxon>Phasmatidae</taxon>
        <taxon>Eurycanthinae</taxon>
        <taxon>Dryococelus</taxon>
    </lineage>
</organism>
<keyword evidence="3" id="KW-1185">Reference proteome</keyword>
<evidence type="ECO:0000313" key="2">
    <source>
        <dbReference type="EMBL" id="KAJ8877523.1"/>
    </source>
</evidence>
<feature type="compositionally biased region" description="Basic and acidic residues" evidence="1">
    <location>
        <begin position="39"/>
        <end position="48"/>
    </location>
</feature>
<proteinExistence type="predicted"/>